<feature type="transmembrane region" description="Helical" evidence="1">
    <location>
        <begin position="59"/>
        <end position="79"/>
    </location>
</feature>
<proteinExistence type="predicted"/>
<feature type="transmembrane region" description="Helical" evidence="1">
    <location>
        <begin position="36"/>
        <end position="53"/>
    </location>
</feature>
<sequence length="163" mass="18978">MKIQKAYLVLIALELTCIGIKYGVSNTNNPFQQSRFLMLFLTAIFSHVLASTADMTKQIIIITFHMSGITGCETLLWILIHDFMCYFMVNLLLLLLAKFFFFNQVAQLVVYFFKYISQLLLQVSGYIDQMRNVEQQPQDQVLEEYQCLALHLLKSQLQFVPFL</sequence>
<dbReference type="Proteomes" id="UP000289340">
    <property type="component" value="Chromosome 18"/>
</dbReference>
<feature type="transmembrane region" description="Helical" evidence="1">
    <location>
        <begin position="6"/>
        <end position="24"/>
    </location>
</feature>
<dbReference type="EMBL" id="QZWG01000018">
    <property type="protein sequence ID" value="RZB51011.1"/>
    <property type="molecule type" value="Genomic_DNA"/>
</dbReference>
<protein>
    <recommendedName>
        <fullName evidence="4">Transmembrane protein</fullName>
    </recommendedName>
</protein>
<feature type="transmembrane region" description="Helical" evidence="1">
    <location>
        <begin position="91"/>
        <end position="113"/>
    </location>
</feature>
<accession>A0A445FQ52</accession>
<dbReference type="AlphaFoldDB" id="A0A445FQ52"/>
<name>A0A445FQ52_GLYSO</name>
<evidence type="ECO:0000256" key="1">
    <source>
        <dbReference type="SAM" id="Phobius"/>
    </source>
</evidence>
<keyword evidence="3" id="KW-1185">Reference proteome</keyword>
<reference evidence="2 3" key="1">
    <citation type="submission" date="2018-09" db="EMBL/GenBank/DDBJ databases">
        <title>A high-quality reference genome of wild soybean provides a powerful tool to mine soybean genomes.</title>
        <authorList>
            <person name="Xie M."/>
            <person name="Chung C.Y.L."/>
            <person name="Li M.-W."/>
            <person name="Wong F.-L."/>
            <person name="Chan T.-F."/>
            <person name="Lam H.-M."/>
        </authorList>
    </citation>
    <scope>NUCLEOTIDE SEQUENCE [LARGE SCALE GENOMIC DNA]</scope>
    <source>
        <strain evidence="3">cv. W05</strain>
        <tissue evidence="2">Hypocotyl of etiolated seedlings</tissue>
    </source>
</reference>
<organism evidence="2 3">
    <name type="scientific">Glycine soja</name>
    <name type="common">Wild soybean</name>
    <dbReference type="NCBI Taxonomy" id="3848"/>
    <lineage>
        <taxon>Eukaryota</taxon>
        <taxon>Viridiplantae</taxon>
        <taxon>Streptophyta</taxon>
        <taxon>Embryophyta</taxon>
        <taxon>Tracheophyta</taxon>
        <taxon>Spermatophyta</taxon>
        <taxon>Magnoliopsida</taxon>
        <taxon>eudicotyledons</taxon>
        <taxon>Gunneridae</taxon>
        <taxon>Pentapetalae</taxon>
        <taxon>rosids</taxon>
        <taxon>fabids</taxon>
        <taxon>Fabales</taxon>
        <taxon>Fabaceae</taxon>
        <taxon>Papilionoideae</taxon>
        <taxon>50 kb inversion clade</taxon>
        <taxon>NPAAA clade</taxon>
        <taxon>indigoferoid/millettioid clade</taxon>
        <taxon>Phaseoleae</taxon>
        <taxon>Glycine</taxon>
        <taxon>Glycine subgen. Soja</taxon>
    </lineage>
</organism>
<keyword evidence="1" id="KW-0812">Transmembrane</keyword>
<keyword evidence="1" id="KW-1133">Transmembrane helix</keyword>
<gene>
    <name evidence="2" type="ORF">D0Y65_047742</name>
</gene>
<evidence type="ECO:0000313" key="2">
    <source>
        <dbReference type="EMBL" id="RZB51011.1"/>
    </source>
</evidence>
<evidence type="ECO:0008006" key="4">
    <source>
        <dbReference type="Google" id="ProtNLM"/>
    </source>
</evidence>
<comment type="caution">
    <text evidence="2">The sequence shown here is derived from an EMBL/GenBank/DDBJ whole genome shotgun (WGS) entry which is preliminary data.</text>
</comment>
<keyword evidence="1" id="KW-0472">Membrane</keyword>
<evidence type="ECO:0000313" key="3">
    <source>
        <dbReference type="Proteomes" id="UP000289340"/>
    </source>
</evidence>